<protein>
    <submittedName>
        <fullName evidence="1">Uncharacterized protein</fullName>
    </submittedName>
</protein>
<dbReference type="Proteomes" id="UP000218979">
    <property type="component" value="Unassembled WGS sequence"/>
</dbReference>
<comment type="caution">
    <text evidence="1">The sequence shown here is derived from an EMBL/GenBank/DDBJ whole genome shotgun (WGS) entry which is preliminary data.</text>
</comment>
<sequence>MLLKIIFPSTDELDGFIGLLQKFGQTQTQIVFSTPVHPWGIQND</sequence>
<organism evidence="1 2">
    <name type="scientific">Pseudolactococcus chungangensis CAU 28 = DSM 22330</name>
    <dbReference type="NCBI Taxonomy" id="1122154"/>
    <lineage>
        <taxon>Bacteria</taxon>
        <taxon>Bacillati</taxon>
        <taxon>Bacillota</taxon>
        <taxon>Bacilli</taxon>
        <taxon>Lactobacillales</taxon>
        <taxon>Streptococcaceae</taxon>
        <taxon>Pseudolactococcus</taxon>
    </lineage>
</organism>
<proteinExistence type="predicted"/>
<evidence type="ECO:0000313" key="1">
    <source>
        <dbReference type="EMBL" id="PCS03259.1"/>
    </source>
</evidence>
<reference evidence="1 2" key="1">
    <citation type="submission" date="2014-12" db="EMBL/GenBank/DDBJ databases">
        <title>Draft genome sequences of 10 type strains of Lactococcus.</title>
        <authorList>
            <person name="Sun Z."/>
            <person name="Zhong Z."/>
            <person name="Liu W."/>
            <person name="Zhang W."/>
            <person name="Zhang H."/>
        </authorList>
    </citation>
    <scope>NUCLEOTIDE SEQUENCE [LARGE SCALE GENOMIC DNA]</scope>
    <source>
        <strain evidence="1 2">DSM 22330</strain>
    </source>
</reference>
<name>A0ABX4I8Q5_9LACT</name>
<evidence type="ECO:0000313" key="2">
    <source>
        <dbReference type="Proteomes" id="UP000218979"/>
    </source>
</evidence>
<accession>A0ABX4I8Q5</accession>
<dbReference type="EMBL" id="JXJT01000010">
    <property type="protein sequence ID" value="PCS03259.1"/>
    <property type="molecule type" value="Genomic_DNA"/>
</dbReference>
<gene>
    <name evidence="1" type="ORF">RR45_GL000281</name>
</gene>
<keyword evidence="2" id="KW-1185">Reference proteome</keyword>